<evidence type="ECO:0000256" key="2">
    <source>
        <dbReference type="ARBA" id="ARBA00022963"/>
    </source>
</evidence>
<evidence type="ECO:0000313" key="8">
    <source>
        <dbReference type="Proteomes" id="UP000054350"/>
    </source>
</evidence>
<feature type="compositionally biased region" description="Polar residues" evidence="5">
    <location>
        <begin position="648"/>
        <end position="664"/>
    </location>
</feature>
<dbReference type="Pfam" id="PF01734">
    <property type="entry name" value="Patatin"/>
    <property type="match status" value="1"/>
</dbReference>
<dbReference type="STRING" id="578462.A0A0L0S8P0"/>
<keyword evidence="2 4" id="KW-0442">Lipid degradation</keyword>
<sequence>MASTIGKRPLHINVPKTQNQALVASILKDLGLDANQPNPGVYDGEWRGSGRIRESVNPSTNEVIAKVQEGTVEDYEAVMKKVDEAKIAWREIPAPKRGEIVRQMREALNAKKEPLGKLVALEMGKITAEGLGEVQEYIDVCDYAVGLSRMMSGKVIPSEPYNREVVKCLDIICSARDGPMALDDRARMEFFLNTRQSFGRTALLLSGGATLALHHIGVVKALHEARLLPRIISGASGGSIIASFVCTHTDDEFDRLLNPAYTRLDFFDTSSQNTIFHMVNRFMKTGVLFDVETLINTLKLSFGDMTFVEAYNRTRRILNITVSSATRFEMPRLLNYITSPNVYIWSAVAASCSVPLVFKSAPLLAKDRNGRAIPWNPSGHRWIDGSVESDLPMQKLSELFNVNHFIVCQVNPHVVPFLHKGLVKSVFRQACESILTFSRNEFTLRCNQLRELGLLPELLYRVQSIVSQTYQGDLTIIPDLTVTDWLHILTNPTPKAMLEATLKGERATWPKISIMQSHLQIEMALDEMLYRCRLHALSRDVEPAVQALHNVARGLVPSGWGMRQERDREFGVENGDDKPRIKSAVNLGTLSRLAEMQRVPPGVLAETKLLSLSLPRGVAGELTASPENTETSPVDGETVETDAGLVDSTRTGSTDLSNGSSSGARSPLDFAGRAGRRASSPSDIALRAPIFAALEAMSHKAALSPAPSTKLPGVGSDLEGDGDMDVEDEGDALEVLSARHVVAPTSTPNRGTGRRVAPPSPTNTPSSTVTAAARREVVDAGGIRGLDCGRLLPTPPTPVSDAPAGIGIEDRAELILGGEYVAVLAAAPAPVALVVNAASVPVVDQSL</sequence>
<dbReference type="SUPFAM" id="SSF53720">
    <property type="entry name" value="ALDH-like"/>
    <property type="match status" value="1"/>
</dbReference>
<feature type="short sequence motif" description="GXSXG" evidence="4">
    <location>
        <begin position="234"/>
        <end position="238"/>
    </location>
</feature>
<keyword evidence="8" id="KW-1185">Reference proteome</keyword>
<evidence type="ECO:0000256" key="1">
    <source>
        <dbReference type="ARBA" id="ARBA00022801"/>
    </source>
</evidence>
<dbReference type="Gene3D" id="3.40.1090.10">
    <property type="entry name" value="Cytosolic phospholipase A2 catalytic domain"/>
    <property type="match status" value="2"/>
</dbReference>
<dbReference type="OrthoDB" id="10049244at2759"/>
<dbReference type="Gene3D" id="3.40.605.10">
    <property type="entry name" value="Aldehyde Dehydrogenase, Chain A, domain 1"/>
    <property type="match status" value="1"/>
</dbReference>
<comment type="caution">
    <text evidence="4">Lacks conserved residue(s) required for the propagation of feature annotation.</text>
</comment>
<feature type="domain" description="PNPLA" evidence="6">
    <location>
        <begin position="203"/>
        <end position="397"/>
    </location>
</feature>
<dbReference type="PANTHER" id="PTHR14226:SF10">
    <property type="entry name" value="TRIACYLGLYCEROL LIPASE 4-RELATED"/>
    <property type="match status" value="1"/>
</dbReference>
<keyword evidence="1 4" id="KW-0378">Hydrolase</keyword>
<evidence type="ECO:0000256" key="4">
    <source>
        <dbReference type="PROSITE-ProRule" id="PRU01161"/>
    </source>
</evidence>
<dbReference type="VEuPathDB" id="FungiDB:AMAG_04317"/>
<dbReference type="EMBL" id="GG745333">
    <property type="protein sequence ID" value="KNE58764.1"/>
    <property type="molecule type" value="Genomic_DNA"/>
</dbReference>
<dbReference type="GO" id="GO:0016298">
    <property type="term" value="F:lipase activity"/>
    <property type="evidence" value="ECO:0007669"/>
    <property type="project" value="UniProtKB-ARBA"/>
</dbReference>
<feature type="active site" description="Proton acceptor" evidence="4">
    <location>
        <position position="384"/>
    </location>
</feature>
<evidence type="ECO:0000256" key="3">
    <source>
        <dbReference type="ARBA" id="ARBA00023098"/>
    </source>
</evidence>
<dbReference type="InterPro" id="IPR016162">
    <property type="entry name" value="Ald_DH_N"/>
</dbReference>
<feature type="region of interest" description="Disordered" evidence="5">
    <location>
        <begin position="620"/>
        <end position="679"/>
    </location>
</feature>
<proteinExistence type="predicted"/>
<gene>
    <name evidence="7" type="ORF">AMAG_04317</name>
</gene>
<reference evidence="7 8" key="1">
    <citation type="submission" date="2009-11" db="EMBL/GenBank/DDBJ databases">
        <title>Annotation of Allomyces macrogynus ATCC 38327.</title>
        <authorList>
            <consortium name="The Broad Institute Genome Sequencing Platform"/>
            <person name="Russ C."/>
            <person name="Cuomo C."/>
            <person name="Burger G."/>
            <person name="Gray M.W."/>
            <person name="Holland P.W.H."/>
            <person name="King N."/>
            <person name="Lang F.B.F."/>
            <person name="Roger A.J."/>
            <person name="Ruiz-Trillo I."/>
            <person name="Young S.K."/>
            <person name="Zeng Q."/>
            <person name="Gargeya S."/>
            <person name="Fitzgerald M."/>
            <person name="Haas B."/>
            <person name="Abouelleil A."/>
            <person name="Alvarado L."/>
            <person name="Arachchi H.M."/>
            <person name="Berlin A."/>
            <person name="Chapman S.B."/>
            <person name="Gearin G."/>
            <person name="Goldberg J."/>
            <person name="Griggs A."/>
            <person name="Gujja S."/>
            <person name="Hansen M."/>
            <person name="Heiman D."/>
            <person name="Howarth C."/>
            <person name="Larimer J."/>
            <person name="Lui A."/>
            <person name="MacDonald P.J.P."/>
            <person name="McCowen C."/>
            <person name="Montmayeur A."/>
            <person name="Murphy C."/>
            <person name="Neiman D."/>
            <person name="Pearson M."/>
            <person name="Priest M."/>
            <person name="Roberts A."/>
            <person name="Saif S."/>
            <person name="Shea T."/>
            <person name="Sisk P."/>
            <person name="Stolte C."/>
            <person name="Sykes S."/>
            <person name="Wortman J."/>
            <person name="Nusbaum C."/>
            <person name="Birren B."/>
        </authorList>
    </citation>
    <scope>NUCLEOTIDE SEQUENCE [LARGE SCALE GENOMIC DNA]</scope>
    <source>
        <strain evidence="7 8">ATCC 38327</strain>
    </source>
</reference>
<feature type="active site" description="Nucleophile" evidence="4">
    <location>
        <position position="236"/>
    </location>
</feature>
<evidence type="ECO:0000313" key="7">
    <source>
        <dbReference type="EMBL" id="KNE58764.1"/>
    </source>
</evidence>
<dbReference type="AlphaFoldDB" id="A0A0L0S8P0"/>
<organism evidence="7 8">
    <name type="scientific">Allomyces macrogynus (strain ATCC 38327)</name>
    <name type="common">Allomyces javanicus var. macrogynus</name>
    <dbReference type="NCBI Taxonomy" id="578462"/>
    <lineage>
        <taxon>Eukaryota</taxon>
        <taxon>Fungi</taxon>
        <taxon>Fungi incertae sedis</taxon>
        <taxon>Blastocladiomycota</taxon>
        <taxon>Blastocladiomycetes</taxon>
        <taxon>Blastocladiales</taxon>
        <taxon>Blastocladiaceae</taxon>
        <taxon>Allomyces</taxon>
    </lineage>
</organism>
<dbReference type="GO" id="GO:0052689">
    <property type="term" value="F:carboxylic ester hydrolase activity"/>
    <property type="evidence" value="ECO:0007669"/>
    <property type="project" value="UniProtKB-ARBA"/>
</dbReference>
<protein>
    <recommendedName>
        <fullName evidence="6">PNPLA domain-containing protein</fullName>
    </recommendedName>
</protein>
<dbReference type="GO" id="GO:0016042">
    <property type="term" value="P:lipid catabolic process"/>
    <property type="evidence" value="ECO:0007669"/>
    <property type="project" value="UniProtKB-UniRule"/>
</dbReference>
<dbReference type="GO" id="GO:0016491">
    <property type="term" value="F:oxidoreductase activity"/>
    <property type="evidence" value="ECO:0007669"/>
    <property type="project" value="InterPro"/>
</dbReference>
<dbReference type="InterPro" id="IPR002641">
    <property type="entry name" value="PNPLA_dom"/>
</dbReference>
<accession>A0A0L0S8P0</accession>
<dbReference type="InterPro" id="IPR016035">
    <property type="entry name" value="Acyl_Trfase/lysoPLipase"/>
</dbReference>
<dbReference type="GO" id="GO:0046486">
    <property type="term" value="P:glycerolipid metabolic process"/>
    <property type="evidence" value="ECO:0007669"/>
    <property type="project" value="UniProtKB-ARBA"/>
</dbReference>
<evidence type="ECO:0000256" key="5">
    <source>
        <dbReference type="SAM" id="MobiDB-lite"/>
    </source>
</evidence>
<dbReference type="Pfam" id="PF00171">
    <property type="entry name" value="Aldedh"/>
    <property type="match status" value="1"/>
</dbReference>
<dbReference type="InterPro" id="IPR015590">
    <property type="entry name" value="Aldehyde_DH_dom"/>
</dbReference>
<keyword evidence="3 4" id="KW-0443">Lipid metabolism</keyword>
<dbReference type="PANTHER" id="PTHR14226">
    <property type="entry name" value="NEUROPATHY TARGET ESTERASE/SWISS CHEESE D.MELANOGASTER"/>
    <property type="match status" value="1"/>
</dbReference>
<dbReference type="eggNOG" id="KOG2214">
    <property type="taxonomic scope" value="Eukaryota"/>
</dbReference>
<dbReference type="InterPro" id="IPR016161">
    <property type="entry name" value="Ald_DH/histidinol_DH"/>
</dbReference>
<feature type="region of interest" description="Disordered" evidence="5">
    <location>
        <begin position="744"/>
        <end position="770"/>
    </location>
</feature>
<dbReference type="InterPro" id="IPR050301">
    <property type="entry name" value="NTE"/>
</dbReference>
<reference evidence="8" key="2">
    <citation type="submission" date="2009-11" db="EMBL/GenBank/DDBJ databases">
        <title>The Genome Sequence of Allomyces macrogynus strain ATCC 38327.</title>
        <authorList>
            <consortium name="The Broad Institute Genome Sequencing Platform"/>
            <person name="Russ C."/>
            <person name="Cuomo C."/>
            <person name="Shea T."/>
            <person name="Young S.K."/>
            <person name="Zeng Q."/>
            <person name="Koehrsen M."/>
            <person name="Haas B."/>
            <person name="Borodovsky M."/>
            <person name="Guigo R."/>
            <person name="Alvarado L."/>
            <person name="Berlin A."/>
            <person name="Borenstein D."/>
            <person name="Chen Z."/>
            <person name="Engels R."/>
            <person name="Freedman E."/>
            <person name="Gellesch M."/>
            <person name="Goldberg J."/>
            <person name="Griggs A."/>
            <person name="Gujja S."/>
            <person name="Heiman D."/>
            <person name="Hepburn T."/>
            <person name="Howarth C."/>
            <person name="Jen D."/>
            <person name="Larson L."/>
            <person name="Lewis B."/>
            <person name="Mehta T."/>
            <person name="Park D."/>
            <person name="Pearson M."/>
            <person name="Roberts A."/>
            <person name="Saif S."/>
            <person name="Shenoy N."/>
            <person name="Sisk P."/>
            <person name="Stolte C."/>
            <person name="Sykes S."/>
            <person name="Walk T."/>
            <person name="White J."/>
            <person name="Yandava C."/>
            <person name="Burger G."/>
            <person name="Gray M.W."/>
            <person name="Holland P.W.H."/>
            <person name="King N."/>
            <person name="Lang F.B.F."/>
            <person name="Roger A.J."/>
            <person name="Ruiz-Trillo I."/>
            <person name="Lander E."/>
            <person name="Nusbaum C."/>
        </authorList>
    </citation>
    <scope>NUCLEOTIDE SEQUENCE [LARGE SCALE GENOMIC DNA]</scope>
    <source>
        <strain evidence="8">ATCC 38327</strain>
    </source>
</reference>
<dbReference type="Proteomes" id="UP000054350">
    <property type="component" value="Unassembled WGS sequence"/>
</dbReference>
<evidence type="ECO:0000259" key="6">
    <source>
        <dbReference type="PROSITE" id="PS51635"/>
    </source>
</evidence>
<dbReference type="eggNOG" id="KOG2453">
    <property type="taxonomic scope" value="Eukaryota"/>
</dbReference>
<name>A0A0L0S8P0_ALLM3</name>
<dbReference type="PROSITE" id="PS51635">
    <property type="entry name" value="PNPLA"/>
    <property type="match status" value="1"/>
</dbReference>
<dbReference type="SUPFAM" id="SSF52151">
    <property type="entry name" value="FabD/lysophospholipase-like"/>
    <property type="match status" value="1"/>
</dbReference>